<organism evidence="6 7">
    <name type="scientific">Parenemella sanctibonifatiensis</name>
    <dbReference type="NCBI Taxonomy" id="2016505"/>
    <lineage>
        <taxon>Bacteria</taxon>
        <taxon>Bacillati</taxon>
        <taxon>Actinomycetota</taxon>
        <taxon>Actinomycetes</taxon>
        <taxon>Propionibacteriales</taxon>
        <taxon>Propionibacteriaceae</taxon>
        <taxon>Parenemella</taxon>
    </lineage>
</organism>
<evidence type="ECO:0000256" key="1">
    <source>
        <dbReference type="ARBA" id="ARBA00023015"/>
    </source>
</evidence>
<dbReference type="SUPFAM" id="SSF53822">
    <property type="entry name" value="Periplasmic binding protein-like I"/>
    <property type="match status" value="1"/>
</dbReference>
<keyword evidence="1" id="KW-0805">Transcription regulation</keyword>
<reference evidence="6 7" key="1">
    <citation type="submission" date="2017-07" db="EMBL/GenBank/DDBJ databases">
        <title>Draft whole genome sequences of clinical Proprionibacteriaceae strains.</title>
        <authorList>
            <person name="Bernier A.-M."/>
            <person name="Bernard K."/>
            <person name="Domingo M.-C."/>
        </authorList>
    </citation>
    <scope>NUCLEOTIDE SEQUENCE [LARGE SCALE GENOMIC DNA]</scope>
    <source>
        <strain evidence="6 7">NML 160184</strain>
    </source>
</reference>
<keyword evidence="3" id="KW-0804">Transcription</keyword>
<feature type="region of interest" description="Disordered" evidence="4">
    <location>
        <begin position="307"/>
        <end position="352"/>
    </location>
</feature>
<dbReference type="PANTHER" id="PTHR30146">
    <property type="entry name" value="LACI-RELATED TRANSCRIPTIONAL REPRESSOR"/>
    <property type="match status" value="1"/>
</dbReference>
<dbReference type="EMBL" id="NMVI01000015">
    <property type="protein sequence ID" value="OYN87766.1"/>
    <property type="molecule type" value="Genomic_DNA"/>
</dbReference>
<dbReference type="PANTHER" id="PTHR30146:SF138">
    <property type="entry name" value="TRANSCRIPTIONAL REGULATORY PROTEIN"/>
    <property type="match status" value="1"/>
</dbReference>
<dbReference type="GO" id="GO:0000976">
    <property type="term" value="F:transcription cis-regulatory region binding"/>
    <property type="evidence" value="ECO:0007669"/>
    <property type="project" value="TreeGrafter"/>
</dbReference>
<dbReference type="SMART" id="SM00354">
    <property type="entry name" value="HTH_LACI"/>
    <property type="match status" value="1"/>
</dbReference>
<evidence type="ECO:0000259" key="5">
    <source>
        <dbReference type="PROSITE" id="PS50932"/>
    </source>
</evidence>
<dbReference type="PROSITE" id="PS50932">
    <property type="entry name" value="HTH_LACI_2"/>
    <property type="match status" value="1"/>
</dbReference>
<dbReference type="Gene3D" id="1.10.260.40">
    <property type="entry name" value="lambda repressor-like DNA-binding domains"/>
    <property type="match status" value="1"/>
</dbReference>
<dbReference type="Pfam" id="PF13377">
    <property type="entry name" value="Peripla_BP_3"/>
    <property type="match status" value="1"/>
</dbReference>
<sequence length="352" mass="36755">MTKVTSGDVARAAGVSQPTVSRVFSGKADLVAEPTRQRVLAAARELGYQANPTGRMLRTGRTQTIALVVPDLANGFYGAMAKSVQAAAGQQGYNLLVVDSNGDRGNELAAAQRLLLHSDGVILALPRSSDEELVGLAGPVVSAGRPVPGIPSVAIDEAIGATEALAHLSELGHRSVVYLGGQPDAPTQQYRWGALRDGAARYDIDLAAVGHLPTDAAAGPDLIDAAVRATLASDATALIAFNDRTALAVLSELHRRGVRVPDQLSLLSWDNLELSRATSPELTTVRMPLAEAGRLAAELLIGGLNDEAPAEPEPLPTTLVVRRSTAPPRPEPLPATATSDDHRPDTLTKETA</sequence>
<dbReference type="RefSeq" id="WP_094450432.1">
    <property type="nucleotide sequence ID" value="NZ_NMVI01000015.1"/>
</dbReference>
<dbReference type="InterPro" id="IPR028082">
    <property type="entry name" value="Peripla_BP_I"/>
</dbReference>
<dbReference type="SUPFAM" id="SSF47413">
    <property type="entry name" value="lambda repressor-like DNA-binding domains"/>
    <property type="match status" value="1"/>
</dbReference>
<comment type="caution">
    <text evidence="6">The sequence shown here is derived from an EMBL/GenBank/DDBJ whole genome shotgun (WGS) entry which is preliminary data.</text>
</comment>
<dbReference type="Proteomes" id="UP000216533">
    <property type="component" value="Unassembled WGS sequence"/>
</dbReference>
<keyword evidence="2" id="KW-0238">DNA-binding</keyword>
<accession>A0A255E8C8</accession>
<evidence type="ECO:0000256" key="4">
    <source>
        <dbReference type="SAM" id="MobiDB-lite"/>
    </source>
</evidence>
<evidence type="ECO:0000256" key="2">
    <source>
        <dbReference type="ARBA" id="ARBA00023125"/>
    </source>
</evidence>
<dbReference type="InterPro" id="IPR046335">
    <property type="entry name" value="LacI/GalR-like_sensor"/>
</dbReference>
<proteinExistence type="predicted"/>
<evidence type="ECO:0000313" key="6">
    <source>
        <dbReference type="EMBL" id="OYN87766.1"/>
    </source>
</evidence>
<evidence type="ECO:0000313" key="7">
    <source>
        <dbReference type="Proteomes" id="UP000216533"/>
    </source>
</evidence>
<name>A0A255E8C8_9ACTN</name>
<dbReference type="AlphaFoldDB" id="A0A255E8C8"/>
<dbReference type="GO" id="GO:0003700">
    <property type="term" value="F:DNA-binding transcription factor activity"/>
    <property type="evidence" value="ECO:0007669"/>
    <property type="project" value="TreeGrafter"/>
</dbReference>
<dbReference type="Pfam" id="PF00356">
    <property type="entry name" value="LacI"/>
    <property type="match status" value="1"/>
</dbReference>
<evidence type="ECO:0000256" key="3">
    <source>
        <dbReference type="ARBA" id="ARBA00023163"/>
    </source>
</evidence>
<dbReference type="Gene3D" id="3.40.50.2300">
    <property type="match status" value="2"/>
</dbReference>
<dbReference type="CDD" id="cd06267">
    <property type="entry name" value="PBP1_LacI_sugar_binding-like"/>
    <property type="match status" value="1"/>
</dbReference>
<dbReference type="InterPro" id="IPR000843">
    <property type="entry name" value="HTH_LacI"/>
</dbReference>
<feature type="domain" description="HTH lacI-type" evidence="5">
    <location>
        <begin position="4"/>
        <end position="59"/>
    </location>
</feature>
<gene>
    <name evidence="6" type="ORF">CGZ92_05710</name>
</gene>
<protein>
    <submittedName>
        <fullName evidence="6">LacI family transcriptional regulator</fullName>
    </submittedName>
</protein>
<dbReference type="InterPro" id="IPR010982">
    <property type="entry name" value="Lambda_DNA-bd_dom_sf"/>
</dbReference>
<feature type="compositionally biased region" description="Basic and acidic residues" evidence="4">
    <location>
        <begin position="339"/>
        <end position="352"/>
    </location>
</feature>
<dbReference type="CDD" id="cd01392">
    <property type="entry name" value="HTH_LacI"/>
    <property type="match status" value="1"/>
</dbReference>